<reference evidence="7 8" key="1">
    <citation type="journal article" date="2014" name="Appl. Environ. Microbiol.">
        <title>Genomic features of a bumble bee symbiont reflect its host environment.</title>
        <authorList>
            <person name="Martinson V.G."/>
            <person name="Magoc T."/>
            <person name="Koch H."/>
            <person name="Salzberg S.L."/>
            <person name="Moran N.A."/>
        </authorList>
    </citation>
    <scope>NUCLEOTIDE SEQUENCE [LARGE SCALE GENOMIC DNA]</scope>
    <source>
        <strain evidence="7 8">Bimp</strain>
    </source>
</reference>
<keyword evidence="3 4" id="KW-0998">Cell outer membrane</keyword>
<dbReference type="AlphaFoldDB" id="A0AB94IEN9"/>
<comment type="subcellular location">
    <subcellularLocation>
        <location evidence="4">Cell outer membrane</location>
        <topology evidence="4">Lipid-anchor</topology>
    </subcellularLocation>
</comment>
<feature type="chain" id="PRO_5044497427" description="Outer membrane protein assembly factor BamD" evidence="5">
    <location>
        <begin position="19"/>
        <end position="243"/>
    </location>
</feature>
<dbReference type="GO" id="GO:0051205">
    <property type="term" value="P:protein insertion into membrane"/>
    <property type="evidence" value="ECO:0007669"/>
    <property type="project" value="UniProtKB-UniRule"/>
</dbReference>
<comment type="subunit">
    <text evidence="4">Part of the Bam complex.</text>
</comment>
<dbReference type="NCBIfam" id="TIGR03302">
    <property type="entry name" value="OM_YfiO"/>
    <property type="match status" value="1"/>
</dbReference>
<protein>
    <recommendedName>
        <fullName evidence="4">Outer membrane protein assembly factor BamD</fullName>
    </recommendedName>
</protein>
<evidence type="ECO:0000256" key="3">
    <source>
        <dbReference type="ARBA" id="ARBA00023237"/>
    </source>
</evidence>
<feature type="domain" description="Outer membrane lipoprotein BamD-like" evidence="6">
    <location>
        <begin position="29"/>
        <end position="237"/>
    </location>
</feature>
<evidence type="ECO:0000256" key="1">
    <source>
        <dbReference type="ARBA" id="ARBA00022729"/>
    </source>
</evidence>
<evidence type="ECO:0000256" key="2">
    <source>
        <dbReference type="ARBA" id="ARBA00023136"/>
    </source>
</evidence>
<comment type="similarity">
    <text evidence="4">Belongs to the BamD family.</text>
</comment>
<keyword evidence="2 4" id="KW-0472">Membrane</keyword>
<dbReference type="GO" id="GO:0009279">
    <property type="term" value="C:cell outer membrane"/>
    <property type="evidence" value="ECO:0007669"/>
    <property type="project" value="UniProtKB-SubCell"/>
</dbReference>
<keyword evidence="8" id="KW-1185">Reference proteome</keyword>
<dbReference type="InterPro" id="IPR017689">
    <property type="entry name" value="BamD"/>
</dbReference>
<dbReference type="InterPro" id="IPR039565">
    <property type="entry name" value="BamD-like"/>
</dbReference>
<evidence type="ECO:0000313" key="8">
    <source>
        <dbReference type="Proteomes" id="UP000506160"/>
    </source>
</evidence>
<evidence type="ECO:0000256" key="5">
    <source>
        <dbReference type="SAM" id="SignalP"/>
    </source>
</evidence>
<evidence type="ECO:0000313" key="7">
    <source>
        <dbReference type="EMBL" id="TEA27957.1"/>
    </source>
</evidence>
<keyword evidence="4" id="KW-0449">Lipoprotein</keyword>
<dbReference type="InterPro" id="IPR011990">
    <property type="entry name" value="TPR-like_helical_dom_sf"/>
</dbReference>
<dbReference type="HAMAP" id="MF_00922">
    <property type="entry name" value="OM_assembly_BamD"/>
    <property type="match status" value="1"/>
</dbReference>
<organism evidence="7 8">
    <name type="scientific">Candidatus Schmidhempelia bombi str. Bimp</name>
    <dbReference type="NCBI Taxonomy" id="1387197"/>
    <lineage>
        <taxon>Bacteria</taxon>
        <taxon>Pseudomonadati</taxon>
        <taxon>Pseudomonadota</taxon>
        <taxon>Gammaproteobacteria</taxon>
        <taxon>Orbales</taxon>
        <taxon>Orbaceae</taxon>
        <taxon>Candidatus Schmidhempelia</taxon>
    </lineage>
</organism>
<dbReference type="PROSITE" id="PS51257">
    <property type="entry name" value="PROKAR_LIPOPROTEIN"/>
    <property type="match status" value="1"/>
</dbReference>
<sequence length="243" mass="27817">MKLYQQFLAIGLSVSMLAACSSSRIDYSDVPESDLFSKSQATLDDGAFKSATTLLEAMDKSYPFGPYSQQVQLNLIYTYYKTSEFPVAIASIDRFLKLNPTHPNVDWVLYIRGLSNMVLDDNQIQGWFGVDRSDREQDYAIAAFKDFTYLVNNFPNSDYSYDAQQRLIFLKNRLAKYQYKIAQYYTKREAYVAVINRVENMLTMFPDTQATRNALPLMANAYHQLGLTAEAEKVERLIAANPE</sequence>
<feature type="signal peptide" evidence="5">
    <location>
        <begin position="1"/>
        <end position="18"/>
    </location>
</feature>
<comment type="function">
    <text evidence="4">Part of the outer membrane protein assembly complex, which is involved in assembly and insertion of beta-barrel proteins into the outer membrane.</text>
</comment>
<dbReference type="SUPFAM" id="SSF48452">
    <property type="entry name" value="TPR-like"/>
    <property type="match status" value="1"/>
</dbReference>
<dbReference type="RefSeq" id="WP_024495396.1">
    <property type="nucleotide sequence ID" value="NZ_AWGA01000012.1"/>
</dbReference>
<dbReference type="CDD" id="cd15830">
    <property type="entry name" value="BamD"/>
    <property type="match status" value="1"/>
</dbReference>
<dbReference type="EMBL" id="AWGA01000012">
    <property type="protein sequence ID" value="TEA27957.1"/>
    <property type="molecule type" value="Genomic_DNA"/>
</dbReference>
<dbReference type="Pfam" id="PF13525">
    <property type="entry name" value="YfiO"/>
    <property type="match status" value="1"/>
</dbReference>
<accession>A0AB94IEN9</accession>
<proteinExistence type="inferred from homology"/>
<keyword evidence="4" id="KW-0564">Palmitate</keyword>
<dbReference type="Proteomes" id="UP000506160">
    <property type="component" value="Unassembled WGS sequence"/>
</dbReference>
<name>A0AB94IEN9_9GAMM</name>
<evidence type="ECO:0000256" key="4">
    <source>
        <dbReference type="HAMAP-Rule" id="MF_00922"/>
    </source>
</evidence>
<gene>
    <name evidence="4 7" type="primary">bamD</name>
    <name evidence="7" type="ORF">O970_01380</name>
</gene>
<dbReference type="GO" id="GO:0043165">
    <property type="term" value="P:Gram-negative-bacterium-type cell outer membrane assembly"/>
    <property type="evidence" value="ECO:0007669"/>
    <property type="project" value="UniProtKB-UniRule"/>
</dbReference>
<dbReference type="Gene3D" id="1.25.40.10">
    <property type="entry name" value="Tetratricopeptide repeat domain"/>
    <property type="match status" value="1"/>
</dbReference>
<keyword evidence="1 4" id="KW-0732">Signal</keyword>
<evidence type="ECO:0000259" key="6">
    <source>
        <dbReference type="Pfam" id="PF13525"/>
    </source>
</evidence>
<comment type="caution">
    <text evidence="7">The sequence shown here is derived from an EMBL/GenBank/DDBJ whole genome shotgun (WGS) entry which is preliminary data.</text>
</comment>